<sequence length="250" mass="28534">MKTPRTARSSDFRLLEDNNDKVVTVQPFTNELHAFELLGAGNPNDKGHHYVPSYLDVRLDLCAPPEKQGRLHPNFFMGWIIFILAESSTNVSLHHCNIESSNIEDIHRQLWGPTNISTEKEESRRLEIVFIDFDVSLVSDPPLPPVWISRILKNLSPLDSDNIPHPTPHGLQKDMWMGASTAYYLLCVSDTCHFRTFEKREKESDDILRQEDGSLSEPLTNTVELAWAIRPRTLRERISSIFPASRNGSC</sequence>
<keyword evidence="2" id="KW-1185">Reference proteome</keyword>
<protein>
    <recommendedName>
        <fullName evidence="3">Protein kinase domain-containing protein</fullName>
    </recommendedName>
</protein>
<name>C1HB33_PARBA</name>
<reference evidence="1 2" key="1">
    <citation type="journal article" date="2011" name="PLoS Genet.">
        <title>Comparative genomic analysis of human fungal pathogens causing paracoccidioidomycosis.</title>
        <authorList>
            <person name="Desjardins C.A."/>
            <person name="Champion M.D."/>
            <person name="Holder J.W."/>
            <person name="Muszewska A."/>
            <person name="Goldberg J."/>
            <person name="Bailao A.M."/>
            <person name="Brigido M.M."/>
            <person name="Ferreira M.E."/>
            <person name="Garcia A.M."/>
            <person name="Grynberg M."/>
            <person name="Gujja S."/>
            <person name="Heiman D.I."/>
            <person name="Henn M.R."/>
            <person name="Kodira C.D."/>
            <person name="Leon-Narvaez H."/>
            <person name="Longo L.V."/>
            <person name="Ma L.J."/>
            <person name="Malavazi I."/>
            <person name="Matsuo A.L."/>
            <person name="Morais F.V."/>
            <person name="Pereira M."/>
            <person name="Rodriguez-Brito S."/>
            <person name="Sakthikumar S."/>
            <person name="Salem-Izacc S.M."/>
            <person name="Sykes S.M."/>
            <person name="Teixeira M.M."/>
            <person name="Vallejo M.C."/>
            <person name="Walter M.E."/>
            <person name="Yandava C."/>
            <person name="Young S."/>
            <person name="Zeng Q."/>
            <person name="Zucker J."/>
            <person name="Felipe M.S."/>
            <person name="Goldman G.H."/>
            <person name="Haas B.J."/>
            <person name="McEwen J.G."/>
            <person name="Nino-Vega G."/>
            <person name="Puccia R."/>
            <person name="San-Blas G."/>
            <person name="Soares C.M."/>
            <person name="Birren B.W."/>
            <person name="Cuomo C.A."/>
        </authorList>
    </citation>
    <scope>NUCLEOTIDE SEQUENCE [LARGE SCALE GENOMIC DNA]</scope>
    <source>
        <strain evidence="2">ATCC MYA-826 / Pb01</strain>
    </source>
</reference>
<dbReference type="RefSeq" id="XP_015700820.1">
    <property type="nucleotide sequence ID" value="XM_015846385.1"/>
</dbReference>
<evidence type="ECO:0000313" key="1">
    <source>
        <dbReference type="EMBL" id="EEH37556.2"/>
    </source>
</evidence>
<dbReference type="GeneID" id="9093289"/>
<evidence type="ECO:0008006" key="3">
    <source>
        <dbReference type="Google" id="ProtNLM"/>
    </source>
</evidence>
<proteinExistence type="predicted"/>
<gene>
    <name evidence="1" type="ORF">PAAG_07974</name>
</gene>
<dbReference type="EMBL" id="KN294019">
    <property type="protein sequence ID" value="EEH37556.2"/>
    <property type="molecule type" value="Genomic_DNA"/>
</dbReference>
<evidence type="ECO:0000313" key="2">
    <source>
        <dbReference type="Proteomes" id="UP000002059"/>
    </source>
</evidence>
<dbReference type="AlphaFoldDB" id="C1HB33"/>
<accession>C1HB33</accession>
<dbReference type="KEGG" id="pbl:PAAG_07974"/>
<dbReference type="Proteomes" id="UP000002059">
    <property type="component" value="Partially assembled WGS sequence"/>
</dbReference>
<dbReference type="HOGENOM" id="CLU_1111686_0_0_1"/>
<organism evidence="1 2">
    <name type="scientific">Paracoccidioides lutzii (strain ATCC MYA-826 / Pb01)</name>
    <name type="common">Paracoccidioides brasiliensis</name>
    <dbReference type="NCBI Taxonomy" id="502779"/>
    <lineage>
        <taxon>Eukaryota</taxon>
        <taxon>Fungi</taxon>
        <taxon>Dikarya</taxon>
        <taxon>Ascomycota</taxon>
        <taxon>Pezizomycotina</taxon>
        <taxon>Eurotiomycetes</taxon>
        <taxon>Eurotiomycetidae</taxon>
        <taxon>Onygenales</taxon>
        <taxon>Ajellomycetaceae</taxon>
        <taxon>Paracoccidioides</taxon>
    </lineage>
</organism>
<dbReference type="VEuPathDB" id="FungiDB:PAAG_07974"/>